<sequence>MDVNNAFQHGHRTKRVYCQQPIGFVNASHPDHVCLLEKFLYGIKQAPRAWFAWFVAFVRTIGFRDCRSNPSLFVLHSGDGVAYPLLYIDDIVLAASSSTLLHHLQQQLSAEFSMKDLGPLHYFLGIAVTRDARGFFLSQRGYTEELLECANMLTSKHVSTPVDTHSKLSATAGSPVTDASEYRSLVGALQYLTMMREDIAYAVQQCCPIMHDPRAAHLALVKRMLRYLRGTTDHGLHLHRSPSLDLVAYSDADWAGCPDMRRSTSGYAVFLGDSLVSWSSKRQAIVSRSSAEAEYHAIANAVAKCCWLWQLLGELRVPLPKATMVFCDNISSVYMAANPIHHRRTKHIELDIHFVREKVALGKFRVLHVPTKQQFTDVLTKGLPTLAFQDFKSSLCIR</sequence>
<dbReference type="SUPFAM" id="SSF56672">
    <property type="entry name" value="DNA/RNA polymerases"/>
    <property type="match status" value="1"/>
</dbReference>
<protein>
    <recommendedName>
        <fullName evidence="1">Reverse transcriptase Ty1/copia-type domain-containing protein</fullName>
    </recommendedName>
</protein>
<reference evidence="2" key="3">
    <citation type="submission" date="2022-06" db="UniProtKB">
        <authorList>
            <consortium name="EnsemblPlants"/>
        </authorList>
    </citation>
    <scope>IDENTIFICATION</scope>
</reference>
<evidence type="ECO:0000259" key="1">
    <source>
        <dbReference type="Pfam" id="PF07727"/>
    </source>
</evidence>
<proteinExistence type="predicted"/>
<dbReference type="InterPro" id="IPR043502">
    <property type="entry name" value="DNA/RNA_pol_sf"/>
</dbReference>
<evidence type="ECO:0000313" key="3">
    <source>
        <dbReference type="Proteomes" id="UP000015106"/>
    </source>
</evidence>
<dbReference type="Proteomes" id="UP000015106">
    <property type="component" value="Chromosome 1"/>
</dbReference>
<reference evidence="2" key="2">
    <citation type="submission" date="2018-03" db="EMBL/GenBank/DDBJ databases">
        <title>The Triticum urartu genome reveals the dynamic nature of wheat genome evolution.</title>
        <authorList>
            <person name="Ling H."/>
            <person name="Ma B."/>
            <person name="Shi X."/>
            <person name="Liu H."/>
            <person name="Dong L."/>
            <person name="Sun H."/>
            <person name="Cao Y."/>
            <person name="Gao Q."/>
            <person name="Zheng S."/>
            <person name="Li Y."/>
            <person name="Yu Y."/>
            <person name="Du H."/>
            <person name="Qi M."/>
            <person name="Li Y."/>
            <person name="Yu H."/>
            <person name="Cui Y."/>
            <person name="Wang N."/>
            <person name="Chen C."/>
            <person name="Wu H."/>
            <person name="Zhao Y."/>
            <person name="Zhang J."/>
            <person name="Li Y."/>
            <person name="Zhou W."/>
            <person name="Zhang B."/>
            <person name="Hu W."/>
            <person name="Eijk M."/>
            <person name="Tang J."/>
            <person name="Witsenboer H."/>
            <person name="Zhao S."/>
            <person name="Li Z."/>
            <person name="Zhang A."/>
            <person name="Wang D."/>
            <person name="Liang C."/>
        </authorList>
    </citation>
    <scope>NUCLEOTIDE SEQUENCE [LARGE SCALE GENOMIC DNA]</scope>
    <source>
        <strain evidence="2">cv. G1812</strain>
    </source>
</reference>
<dbReference type="EnsemblPlants" id="TuG1812G0100001650.01.T01">
    <property type="protein sequence ID" value="TuG1812G0100001650.01.T01.cds383371"/>
    <property type="gene ID" value="TuG1812G0100001650.01"/>
</dbReference>
<dbReference type="PANTHER" id="PTHR11439">
    <property type="entry name" value="GAG-POL-RELATED RETROTRANSPOSON"/>
    <property type="match status" value="1"/>
</dbReference>
<accession>A0A8R7JYP9</accession>
<organism evidence="2 3">
    <name type="scientific">Triticum urartu</name>
    <name type="common">Red wild einkorn</name>
    <name type="synonym">Crithodium urartu</name>
    <dbReference type="NCBI Taxonomy" id="4572"/>
    <lineage>
        <taxon>Eukaryota</taxon>
        <taxon>Viridiplantae</taxon>
        <taxon>Streptophyta</taxon>
        <taxon>Embryophyta</taxon>
        <taxon>Tracheophyta</taxon>
        <taxon>Spermatophyta</taxon>
        <taxon>Magnoliopsida</taxon>
        <taxon>Liliopsida</taxon>
        <taxon>Poales</taxon>
        <taxon>Poaceae</taxon>
        <taxon>BOP clade</taxon>
        <taxon>Pooideae</taxon>
        <taxon>Triticodae</taxon>
        <taxon>Triticeae</taxon>
        <taxon>Triticinae</taxon>
        <taxon>Triticum</taxon>
    </lineage>
</organism>
<dbReference type="Gramene" id="TuG1812G0100001650.01.T01">
    <property type="protein sequence ID" value="TuG1812G0100001650.01.T01.cds383371"/>
    <property type="gene ID" value="TuG1812G0100001650.01"/>
</dbReference>
<name>A0A8R7JYP9_TRIUA</name>
<dbReference type="Pfam" id="PF07727">
    <property type="entry name" value="RVT_2"/>
    <property type="match status" value="1"/>
</dbReference>
<dbReference type="PANTHER" id="PTHR11439:SF524">
    <property type="entry name" value="RNA-DIRECTED DNA POLYMERASE, PROTEIN KINASE RLK-PELLE-DLSV FAMILY"/>
    <property type="match status" value="1"/>
</dbReference>
<feature type="domain" description="Reverse transcriptase Ty1/copia-type" evidence="1">
    <location>
        <begin position="1"/>
        <end position="162"/>
    </location>
</feature>
<keyword evidence="3" id="KW-1185">Reference proteome</keyword>
<reference evidence="3" key="1">
    <citation type="journal article" date="2013" name="Nature">
        <title>Draft genome of the wheat A-genome progenitor Triticum urartu.</title>
        <authorList>
            <person name="Ling H.Q."/>
            <person name="Zhao S."/>
            <person name="Liu D."/>
            <person name="Wang J."/>
            <person name="Sun H."/>
            <person name="Zhang C."/>
            <person name="Fan H."/>
            <person name="Li D."/>
            <person name="Dong L."/>
            <person name="Tao Y."/>
            <person name="Gao C."/>
            <person name="Wu H."/>
            <person name="Li Y."/>
            <person name="Cui Y."/>
            <person name="Guo X."/>
            <person name="Zheng S."/>
            <person name="Wang B."/>
            <person name="Yu K."/>
            <person name="Liang Q."/>
            <person name="Yang W."/>
            <person name="Lou X."/>
            <person name="Chen J."/>
            <person name="Feng M."/>
            <person name="Jian J."/>
            <person name="Zhang X."/>
            <person name="Luo G."/>
            <person name="Jiang Y."/>
            <person name="Liu J."/>
            <person name="Wang Z."/>
            <person name="Sha Y."/>
            <person name="Zhang B."/>
            <person name="Wu H."/>
            <person name="Tang D."/>
            <person name="Shen Q."/>
            <person name="Xue P."/>
            <person name="Zou S."/>
            <person name="Wang X."/>
            <person name="Liu X."/>
            <person name="Wang F."/>
            <person name="Yang Y."/>
            <person name="An X."/>
            <person name="Dong Z."/>
            <person name="Zhang K."/>
            <person name="Zhang X."/>
            <person name="Luo M.C."/>
            <person name="Dvorak J."/>
            <person name="Tong Y."/>
            <person name="Wang J."/>
            <person name="Yang H."/>
            <person name="Li Z."/>
            <person name="Wang D."/>
            <person name="Zhang A."/>
            <person name="Wang J."/>
        </authorList>
    </citation>
    <scope>NUCLEOTIDE SEQUENCE</scope>
    <source>
        <strain evidence="3">cv. G1812</strain>
    </source>
</reference>
<evidence type="ECO:0000313" key="2">
    <source>
        <dbReference type="EnsemblPlants" id="TuG1812G0100001650.01.T01.cds383371"/>
    </source>
</evidence>
<dbReference type="InterPro" id="IPR013103">
    <property type="entry name" value="RVT_2"/>
</dbReference>
<dbReference type="CDD" id="cd09272">
    <property type="entry name" value="RNase_HI_RT_Ty1"/>
    <property type="match status" value="1"/>
</dbReference>
<dbReference type="AlphaFoldDB" id="A0A8R7JYP9"/>